<protein>
    <submittedName>
        <fullName evidence="1">Uncharacterized protein</fullName>
    </submittedName>
</protein>
<proteinExistence type="predicted"/>
<organism evidence="1 2">
    <name type="scientific">Armadillidium vulgare iridescent virus</name>
    <dbReference type="NCBI Taxonomy" id="72201"/>
    <lineage>
        <taxon>Viruses</taxon>
        <taxon>Varidnaviria</taxon>
        <taxon>Bamfordvirae</taxon>
        <taxon>Nucleocytoviricota</taxon>
        <taxon>Megaviricetes</taxon>
        <taxon>Pimascovirales</taxon>
        <taxon>Pimascovirales incertae sedis</taxon>
        <taxon>Iridoviridae</taxon>
        <taxon>Betairidovirinae</taxon>
        <taxon>Iridovirus</taxon>
        <taxon>Iridovirus armadillidium1</taxon>
        <taxon>Invertebrate iridescent virus 31</taxon>
    </lineage>
</organism>
<dbReference type="Proteomes" id="UP000114278">
    <property type="component" value="Segment"/>
</dbReference>
<keyword evidence="2" id="KW-1185">Reference proteome</keyword>
<gene>
    <name evidence="1" type="primary">091R</name>
    <name evidence="1" type="ORF">IIV31_091R</name>
</gene>
<name>A0A068QKU5_9VIRU</name>
<sequence>MENLNCLIKNRWGMWIREDNSDNEPKILTDYNGKLSDSEIVRKNSTWKFHQDKKTNAVYPSDTLLVFTSHETPNDECLTAPLYGETKYHILVSIPDAQHFPLDNSAPGIGLFNQFIKNEQVITWFQRIFGRFIVSSFLNEVKPGPTRFLTTPVLWLWKHVQLCGIEYPFNVKIENHPSCCRDTLEAITTGDIYKDHYVDPKNIAAAISANKTWIKKI</sequence>
<dbReference type="RefSeq" id="YP_009046705.1">
    <property type="nucleotide sequence ID" value="NC_024451.1"/>
</dbReference>
<evidence type="ECO:0000313" key="2">
    <source>
        <dbReference type="Proteomes" id="UP000114278"/>
    </source>
</evidence>
<evidence type="ECO:0000313" key="1">
    <source>
        <dbReference type="EMBL" id="CCV02463.1"/>
    </source>
</evidence>
<dbReference type="EMBL" id="HF920637">
    <property type="protein sequence ID" value="CCV02463.1"/>
    <property type="molecule type" value="Genomic_DNA"/>
</dbReference>
<reference evidence="1 2" key="1">
    <citation type="journal article" date="2014" name="J. Gen. Virol.">
        <title>Genome sequence of a crustacean iridovirus, IIV31, isolated from the pill bug, Armadillidium vulgare.</title>
        <authorList>
            <person name="Piegu B."/>
            <person name="Guizard S."/>
            <person name="Yeping T."/>
            <person name="Cruaud C."/>
            <person name="Asgari S."/>
            <person name="Bideshi D.K."/>
            <person name="Federici B.A."/>
            <person name="Bigot Y."/>
        </authorList>
    </citation>
    <scope>NUCLEOTIDE SEQUENCE [LARGE SCALE GENOMIC DNA]</scope>
</reference>
<dbReference type="GeneID" id="19738675"/>
<accession>A0A068QKU5</accession>
<dbReference type="KEGG" id="vg:19738675"/>